<keyword evidence="4 7" id="KW-0812">Transmembrane</keyword>
<feature type="transmembrane region" description="Helical" evidence="7">
    <location>
        <begin position="351"/>
        <end position="368"/>
    </location>
</feature>
<dbReference type="NCBIfam" id="TIGR00711">
    <property type="entry name" value="efflux_EmrB"/>
    <property type="match status" value="1"/>
</dbReference>
<keyword evidence="6 7" id="KW-0472">Membrane</keyword>
<feature type="transmembrane region" description="Helical" evidence="7">
    <location>
        <begin position="61"/>
        <end position="84"/>
    </location>
</feature>
<comment type="caution">
    <text evidence="9">The sequence shown here is derived from an EMBL/GenBank/DDBJ whole genome shotgun (WGS) entry which is preliminary data.</text>
</comment>
<dbReference type="GO" id="GO:0005886">
    <property type="term" value="C:plasma membrane"/>
    <property type="evidence" value="ECO:0007669"/>
    <property type="project" value="UniProtKB-SubCell"/>
</dbReference>
<dbReference type="InterPro" id="IPR036259">
    <property type="entry name" value="MFS_trans_sf"/>
</dbReference>
<feature type="transmembrane region" description="Helical" evidence="7">
    <location>
        <begin position="380"/>
        <end position="399"/>
    </location>
</feature>
<dbReference type="InterPro" id="IPR011701">
    <property type="entry name" value="MFS"/>
</dbReference>
<evidence type="ECO:0000256" key="1">
    <source>
        <dbReference type="ARBA" id="ARBA00004651"/>
    </source>
</evidence>
<comment type="subcellular location">
    <subcellularLocation>
        <location evidence="1">Cell membrane</location>
        <topology evidence="1">Multi-pass membrane protein</topology>
    </subcellularLocation>
</comment>
<feature type="transmembrane region" description="Helical" evidence="7">
    <location>
        <begin position="213"/>
        <end position="234"/>
    </location>
</feature>
<dbReference type="PRINTS" id="PR01036">
    <property type="entry name" value="TCRTETB"/>
</dbReference>
<reference evidence="9 10" key="1">
    <citation type="journal article" date="2006" name="Mol. Plant Microbe Interact.">
        <title>Identification of open reading frames unique to a select agent: Ralstonia solanacearum race 3 biovar 2.</title>
        <authorList>
            <person name="Gabriel D.W."/>
            <person name="Allen C."/>
            <person name="Schell M."/>
            <person name="Denny T.P."/>
            <person name="Greenberg J.T."/>
            <person name="Duan Y.P."/>
            <person name="Flores-Cruz Z."/>
            <person name="Huang Q."/>
            <person name="Clifford J.M."/>
            <person name="Presting G."/>
            <person name="Gonzalez E.T."/>
            <person name="Reddy J."/>
            <person name="Elphinstone J."/>
            <person name="Swanson J."/>
            <person name="Yao J."/>
            <person name="Mulholland V."/>
            <person name="Liu L."/>
            <person name="Farmerie W."/>
            <person name="Patnaikuni M."/>
            <person name="Balogh B."/>
            <person name="Norman D."/>
            <person name="Alvarez A."/>
            <person name="Castillo J.A."/>
            <person name="Jones J."/>
            <person name="Saddler G."/>
            <person name="Walunas T."/>
            <person name="Zhukov A."/>
            <person name="Mikhailova N."/>
        </authorList>
    </citation>
    <scope>NUCLEOTIDE SEQUENCE [LARGE SCALE GENOMIC DNA]</scope>
    <source>
        <strain evidence="9 10">UW551</strain>
    </source>
</reference>
<dbReference type="EMBL" id="AAKL01000010">
    <property type="protein sequence ID" value="EAP73816.1"/>
    <property type="molecule type" value="Genomic_DNA"/>
</dbReference>
<dbReference type="Gene3D" id="1.20.1250.20">
    <property type="entry name" value="MFS general substrate transporter like domains"/>
    <property type="match status" value="1"/>
</dbReference>
<feature type="domain" description="Major facilitator superfamily (MFS) profile" evidence="8">
    <location>
        <begin position="60"/>
        <end position="516"/>
    </location>
</feature>
<evidence type="ECO:0000256" key="5">
    <source>
        <dbReference type="ARBA" id="ARBA00022989"/>
    </source>
</evidence>
<keyword evidence="5 7" id="KW-1133">Transmembrane helix</keyword>
<sequence length="518" mass="53537">MRFCSGEMRKCCFFACAAKPTLGRMKPPSDSVMPSCEAPAVNAAAILPGLDPSRWRRNATLGILTSGVFMAVLDTTVVNVALNAMRASLHSSVAELAWIVDAYSLAFAAFILTGGLLTDRIGARTVFLAGMAVFIAASAACGLAPSVVALIAARIVQGVGAAMFLPSSLSLVRATFDDPRERAWAIGLWGGIVACAAAVGPALGGWLVDAYGWRSAFLINVPLGVAGMAGTWVIVRHAQPARARPFDWAGQATSVVMLAALCFVAIEWPVRGAQSPWVWGAALLTAVAVALFVIAERRARAPLVPLAWFAHRTLGAVNGVGFLLNFGYFGALFVLSLHLQNVEHFSARQTGLVLLPLAVSLSAGNLFAGKLMARVPMPDMMVGGLLIGGAGLLATSMALGAHAPIWLACVATVAFGGGTALAIAPMTSSILAAVPGELAGTASGLLNAARQTGSLLGVAVAGAIITVVPDVARALPTAFAVMAVSYAGAVATAFFFFCLLLLVVSFSSYLTFSCLYYF</sequence>
<dbReference type="Pfam" id="PF07690">
    <property type="entry name" value="MFS_1"/>
    <property type="match status" value="1"/>
</dbReference>
<keyword evidence="2" id="KW-0813">Transport</keyword>
<dbReference type="Proteomes" id="UP000005933">
    <property type="component" value="Unassembled WGS sequence"/>
</dbReference>
<evidence type="ECO:0000313" key="10">
    <source>
        <dbReference type="Proteomes" id="UP000005933"/>
    </source>
</evidence>
<feature type="transmembrane region" description="Helical" evidence="7">
    <location>
        <begin position="184"/>
        <end position="207"/>
    </location>
</feature>
<feature type="transmembrane region" description="Helical" evidence="7">
    <location>
        <begin position="478"/>
        <end position="503"/>
    </location>
</feature>
<proteinExistence type="predicted"/>
<feature type="transmembrane region" description="Helical" evidence="7">
    <location>
        <begin position="278"/>
        <end position="295"/>
    </location>
</feature>
<evidence type="ECO:0000259" key="8">
    <source>
        <dbReference type="PROSITE" id="PS50850"/>
    </source>
</evidence>
<dbReference type="PROSITE" id="PS50850">
    <property type="entry name" value="MFS"/>
    <property type="match status" value="1"/>
</dbReference>
<organism evidence="9 10">
    <name type="scientific">Ralstonia solanacearum (strain UW551)</name>
    <dbReference type="NCBI Taxonomy" id="342110"/>
    <lineage>
        <taxon>Bacteria</taxon>
        <taxon>Pseudomonadati</taxon>
        <taxon>Pseudomonadota</taxon>
        <taxon>Betaproteobacteria</taxon>
        <taxon>Burkholderiales</taxon>
        <taxon>Burkholderiaceae</taxon>
        <taxon>Ralstonia</taxon>
        <taxon>Ralstonia solanacearum species complex</taxon>
    </lineage>
</organism>
<evidence type="ECO:0000256" key="6">
    <source>
        <dbReference type="ARBA" id="ARBA00023136"/>
    </source>
</evidence>
<name>A0AB33VG06_RALSU</name>
<keyword evidence="3" id="KW-1003">Cell membrane</keyword>
<evidence type="ECO:0000256" key="4">
    <source>
        <dbReference type="ARBA" id="ARBA00022692"/>
    </source>
</evidence>
<evidence type="ECO:0000256" key="7">
    <source>
        <dbReference type="SAM" id="Phobius"/>
    </source>
</evidence>
<feature type="transmembrane region" description="Helical" evidence="7">
    <location>
        <begin position="96"/>
        <end position="118"/>
    </location>
</feature>
<dbReference type="CDD" id="cd17321">
    <property type="entry name" value="MFS_MMR_MDR_like"/>
    <property type="match status" value="1"/>
</dbReference>
<feature type="transmembrane region" description="Helical" evidence="7">
    <location>
        <begin position="125"/>
        <end position="145"/>
    </location>
</feature>
<dbReference type="GO" id="GO:0022857">
    <property type="term" value="F:transmembrane transporter activity"/>
    <property type="evidence" value="ECO:0007669"/>
    <property type="project" value="InterPro"/>
</dbReference>
<feature type="transmembrane region" description="Helical" evidence="7">
    <location>
        <begin position="246"/>
        <end position="266"/>
    </location>
</feature>
<dbReference type="PANTHER" id="PTHR42718">
    <property type="entry name" value="MAJOR FACILITATOR SUPERFAMILY MULTIDRUG TRANSPORTER MFSC"/>
    <property type="match status" value="1"/>
</dbReference>
<feature type="transmembrane region" description="Helical" evidence="7">
    <location>
        <begin position="316"/>
        <end position="339"/>
    </location>
</feature>
<evidence type="ECO:0000256" key="3">
    <source>
        <dbReference type="ARBA" id="ARBA00022475"/>
    </source>
</evidence>
<dbReference type="InterPro" id="IPR004638">
    <property type="entry name" value="EmrB-like"/>
</dbReference>
<feature type="transmembrane region" description="Helical" evidence="7">
    <location>
        <begin position="151"/>
        <end position="172"/>
    </location>
</feature>
<evidence type="ECO:0000313" key="9">
    <source>
        <dbReference type="EMBL" id="EAP73816.1"/>
    </source>
</evidence>
<dbReference type="InterPro" id="IPR020846">
    <property type="entry name" value="MFS_dom"/>
</dbReference>
<evidence type="ECO:0000256" key="2">
    <source>
        <dbReference type="ARBA" id="ARBA00022448"/>
    </source>
</evidence>
<accession>A0AB33VG06</accession>
<dbReference type="PANTHER" id="PTHR42718:SF40">
    <property type="entry name" value="METHYLENOMYCIN A RESISTANCE PROTEIN"/>
    <property type="match status" value="1"/>
</dbReference>
<dbReference type="AlphaFoldDB" id="A0AB33VG06"/>
<dbReference type="Gene3D" id="1.20.1720.10">
    <property type="entry name" value="Multidrug resistance protein D"/>
    <property type="match status" value="1"/>
</dbReference>
<dbReference type="SUPFAM" id="SSF103473">
    <property type="entry name" value="MFS general substrate transporter"/>
    <property type="match status" value="1"/>
</dbReference>
<feature type="transmembrane region" description="Helical" evidence="7">
    <location>
        <begin position="405"/>
        <end position="434"/>
    </location>
</feature>
<gene>
    <name evidence="9" type="ORF">RRSL_03648</name>
</gene>
<protein>
    <recommendedName>
        <fullName evidence="8">Major facilitator superfamily (MFS) profile domain-containing protein</fullName>
    </recommendedName>
</protein>
<feature type="transmembrane region" description="Helical" evidence="7">
    <location>
        <begin position="455"/>
        <end position="472"/>
    </location>
</feature>